<keyword evidence="2" id="KW-1185">Reference proteome</keyword>
<evidence type="ECO:0000313" key="1">
    <source>
        <dbReference type="EMBL" id="CAG8539821.1"/>
    </source>
</evidence>
<protein>
    <submittedName>
        <fullName evidence="1">11231_t:CDS:1</fullName>
    </submittedName>
</protein>
<evidence type="ECO:0000313" key="2">
    <source>
        <dbReference type="Proteomes" id="UP000789920"/>
    </source>
</evidence>
<dbReference type="Proteomes" id="UP000789920">
    <property type="component" value="Unassembled WGS sequence"/>
</dbReference>
<sequence>MKTIKNCWLHTRIISSRDNDGTSISPFTFVDNNEAVNEYLLKAKNHEELYQQFNEDDFV</sequence>
<comment type="caution">
    <text evidence="1">The sequence shown here is derived from an EMBL/GenBank/DDBJ whole genome shotgun (WGS) entry which is preliminary data.</text>
</comment>
<proteinExistence type="predicted"/>
<name>A0ACA9LNK0_9GLOM</name>
<gene>
    <name evidence="1" type="ORF">RPERSI_LOCUS3503</name>
</gene>
<reference evidence="1" key="1">
    <citation type="submission" date="2021-06" db="EMBL/GenBank/DDBJ databases">
        <authorList>
            <person name="Kallberg Y."/>
            <person name="Tangrot J."/>
            <person name="Rosling A."/>
        </authorList>
    </citation>
    <scope>NUCLEOTIDE SEQUENCE</scope>
    <source>
        <strain evidence="1">MA461A</strain>
    </source>
</reference>
<dbReference type="EMBL" id="CAJVQC010004380">
    <property type="protein sequence ID" value="CAG8539821.1"/>
    <property type="molecule type" value="Genomic_DNA"/>
</dbReference>
<accession>A0ACA9LNK0</accession>
<organism evidence="1 2">
    <name type="scientific">Racocetra persica</name>
    <dbReference type="NCBI Taxonomy" id="160502"/>
    <lineage>
        <taxon>Eukaryota</taxon>
        <taxon>Fungi</taxon>
        <taxon>Fungi incertae sedis</taxon>
        <taxon>Mucoromycota</taxon>
        <taxon>Glomeromycotina</taxon>
        <taxon>Glomeromycetes</taxon>
        <taxon>Diversisporales</taxon>
        <taxon>Gigasporaceae</taxon>
        <taxon>Racocetra</taxon>
    </lineage>
</organism>